<comment type="caution">
    <text evidence="1">The sequence shown here is derived from an EMBL/GenBank/DDBJ whole genome shotgun (WGS) entry which is preliminary data.</text>
</comment>
<sequence>MSGVQKSVVILVHTKSVRWMLSGQLLVNPEATSGRYPWTLSKSVLLEVDHGTVPKPPNSGQPMVAQECAHWSSAGTCGVVGGNDSL</sequence>
<name>A0A2N5W1R9_9BASI</name>
<gene>
    <name evidence="1" type="ORF">PCANC_04661</name>
</gene>
<keyword evidence="2" id="KW-1185">Reference proteome</keyword>
<reference evidence="1 2" key="1">
    <citation type="submission" date="2017-11" db="EMBL/GenBank/DDBJ databases">
        <title>De novo assembly and phasing of dikaryotic genomes from two isolates of Puccinia coronata f. sp. avenae, the causal agent of oat crown rust.</title>
        <authorList>
            <person name="Miller M.E."/>
            <person name="Zhang Y."/>
            <person name="Omidvar V."/>
            <person name="Sperschneider J."/>
            <person name="Schwessinger B."/>
            <person name="Raley C."/>
            <person name="Palmer J.M."/>
            <person name="Garnica D."/>
            <person name="Upadhyaya N."/>
            <person name="Rathjen J."/>
            <person name="Taylor J.M."/>
            <person name="Park R.F."/>
            <person name="Dodds P.N."/>
            <person name="Hirsch C.D."/>
            <person name="Kianian S.F."/>
            <person name="Figueroa M."/>
        </authorList>
    </citation>
    <scope>NUCLEOTIDE SEQUENCE [LARGE SCALE GENOMIC DNA]</scope>
    <source>
        <strain evidence="1">12NC29</strain>
    </source>
</reference>
<evidence type="ECO:0000313" key="1">
    <source>
        <dbReference type="EMBL" id="PLW56142.1"/>
    </source>
</evidence>
<evidence type="ECO:0000313" key="2">
    <source>
        <dbReference type="Proteomes" id="UP000235388"/>
    </source>
</evidence>
<accession>A0A2N5W1R9</accession>
<dbReference type="EMBL" id="PGCJ01000024">
    <property type="protein sequence ID" value="PLW56142.1"/>
    <property type="molecule type" value="Genomic_DNA"/>
</dbReference>
<proteinExistence type="predicted"/>
<organism evidence="1 2">
    <name type="scientific">Puccinia coronata f. sp. avenae</name>
    <dbReference type="NCBI Taxonomy" id="200324"/>
    <lineage>
        <taxon>Eukaryota</taxon>
        <taxon>Fungi</taxon>
        <taxon>Dikarya</taxon>
        <taxon>Basidiomycota</taxon>
        <taxon>Pucciniomycotina</taxon>
        <taxon>Pucciniomycetes</taxon>
        <taxon>Pucciniales</taxon>
        <taxon>Pucciniaceae</taxon>
        <taxon>Puccinia</taxon>
    </lineage>
</organism>
<dbReference type="AlphaFoldDB" id="A0A2N5W1R9"/>
<protein>
    <submittedName>
        <fullName evidence="1">Uncharacterized protein</fullName>
    </submittedName>
</protein>
<dbReference type="Proteomes" id="UP000235388">
    <property type="component" value="Unassembled WGS sequence"/>
</dbReference>